<sequence>MHPPLLVCFVLSQLLLFYRVRCGCQKEFECGSLGTMSFPFSNVSYKDCGFFFVNCSAVPHPTVKLWAELDWLFYILYQNKSILRIQYPFKNCNSFVQEFPNNSAISLTIQSNVTMLKCNRNKDGSYVDNWVVPSSNKFGHCEENYFFDIYHNYSNGRFFNYSGSVPLGCSIIKLPMLNPNFSADVNKELFNFLADEWVLEWNLSDSCKSCRNRGGRCEVDQFNNFKCSEDNNSKSIILITVFGALTCSLIISFIIICIIWRRKKRITGYSSQVSRSTSFDPSSNPELESGIYFGVPIYSYKELKDATENFNSSKELGDGGFGTVYHGKLKDGREVAVKLLHAHNYKRIEHFMNEIRILTSLRHPNLVSLYGCTSRHSRELLLVYEFVSNGTVADHLYGNQENYRSLTWAIRMSIALETAHALSYLHKSDIIHRDIKTTNILLDDKFSVKVADFGLSRLIPNDVTHISTAPQGTPGYVDPQYHECCQLTDKSDVYSFGVVLIELISSLPAVDVNRHRLEITLANLAISRIQNNAVDELIDPSLGHDSDPEVKRMANGIAELAFCCLQHEKEMRPTMDEALEALKAIKDDKHCNGVQRRKEGPPFESEEAGLLRKLKSSPTSPVSVANFWISGSSATNCSAEKL</sequence>
<dbReference type="InterPro" id="IPR011009">
    <property type="entry name" value="Kinase-like_dom_sf"/>
</dbReference>
<evidence type="ECO:0000256" key="6">
    <source>
        <dbReference type="ARBA" id="ARBA00022741"/>
    </source>
</evidence>
<keyword evidence="10 13" id="KW-0472">Membrane</keyword>
<dbReference type="SUPFAM" id="SSF56112">
    <property type="entry name" value="Protein kinase-like (PK-like)"/>
    <property type="match status" value="1"/>
</dbReference>
<evidence type="ECO:0000256" key="7">
    <source>
        <dbReference type="ARBA" id="ARBA00022777"/>
    </source>
</evidence>
<organism evidence="16 17">
    <name type="scientific">Lithospermum erythrorhizon</name>
    <name type="common">Purple gromwell</name>
    <name type="synonym">Lithospermum officinale var. erythrorhizon</name>
    <dbReference type="NCBI Taxonomy" id="34254"/>
    <lineage>
        <taxon>Eukaryota</taxon>
        <taxon>Viridiplantae</taxon>
        <taxon>Streptophyta</taxon>
        <taxon>Embryophyta</taxon>
        <taxon>Tracheophyta</taxon>
        <taxon>Spermatophyta</taxon>
        <taxon>Magnoliopsida</taxon>
        <taxon>eudicotyledons</taxon>
        <taxon>Gunneridae</taxon>
        <taxon>Pentapetalae</taxon>
        <taxon>asterids</taxon>
        <taxon>lamiids</taxon>
        <taxon>Boraginales</taxon>
        <taxon>Boraginaceae</taxon>
        <taxon>Boraginoideae</taxon>
        <taxon>Lithospermeae</taxon>
        <taxon>Lithospermum</taxon>
    </lineage>
</organism>
<keyword evidence="8 12" id="KW-0067">ATP-binding</keyword>
<evidence type="ECO:0000313" key="17">
    <source>
        <dbReference type="Proteomes" id="UP001454036"/>
    </source>
</evidence>
<dbReference type="PANTHER" id="PTHR46008">
    <property type="entry name" value="LEAF RUST 10 DISEASE-RESISTANCE LOCUS RECEPTOR-LIKE PROTEIN KINASE-LIKE 1.4"/>
    <property type="match status" value="1"/>
</dbReference>
<dbReference type="GO" id="GO:0005524">
    <property type="term" value="F:ATP binding"/>
    <property type="evidence" value="ECO:0007669"/>
    <property type="project" value="UniProtKB-UniRule"/>
</dbReference>
<gene>
    <name evidence="16" type="ORF">LIER_09431</name>
</gene>
<dbReference type="InterPro" id="IPR000719">
    <property type="entry name" value="Prot_kinase_dom"/>
</dbReference>
<evidence type="ECO:0000256" key="12">
    <source>
        <dbReference type="PROSITE-ProRule" id="PRU10141"/>
    </source>
</evidence>
<evidence type="ECO:0000256" key="13">
    <source>
        <dbReference type="SAM" id="Phobius"/>
    </source>
</evidence>
<evidence type="ECO:0000256" key="3">
    <source>
        <dbReference type="ARBA" id="ARBA00022679"/>
    </source>
</evidence>
<evidence type="ECO:0000256" key="5">
    <source>
        <dbReference type="ARBA" id="ARBA00022729"/>
    </source>
</evidence>
<dbReference type="SMART" id="SM00220">
    <property type="entry name" value="S_TKc"/>
    <property type="match status" value="1"/>
</dbReference>
<evidence type="ECO:0000256" key="8">
    <source>
        <dbReference type="ARBA" id="ARBA00022840"/>
    </source>
</evidence>
<dbReference type="EMBL" id="BAABME010001606">
    <property type="protein sequence ID" value="GAA0150504.1"/>
    <property type="molecule type" value="Genomic_DNA"/>
</dbReference>
<reference evidence="16 17" key="1">
    <citation type="submission" date="2024-01" db="EMBL/GenBank/DDBJ databases">
        <title>The complete chloroplast genome sequence of Lithospermum erythrorhizon: insights into the phylogenetic relationship among Boraginaceae species and the maternal lineages of purple gromwells.</title>
        <authorList>
            <person name="Okada T."/>
            <person name="Watanabe K."/>
        </authorList>
    </citation>
    <scope>NUCLEOTIDE SEQUENCE [LARGE SCALE GENOMIC DNA]</scope>
</reference>
<keyword evidence="4 13" id="KW-0812">Transmembrane</keyword>
<feature type="chain" id="PRO_5043438984" evidence="14">
    <location>
        <begin position="23"/>
        <end position="642"/>
    </location>
</feature>
<evidence type="ECO:0000256" key="9">
    <source>
        <dbReference type="ARBA" id="ARBA00022989"/>
    </source>
</evidence>
<dbReference type="PROSITE" id="PS50011">
    <property type="entry name" value="PROTEIN_KINASE_DOM"/>
    <property type="match status" value="1"/>
</dbReference>
<dbReference type="GO" id="GO:0004674">
    <property type="term" value="F:protein serine/threonine kinase activity"/>
    <property type="evidence" value="ECO:0007669"/>
    <property type="project" value="UniProtKB-KW"/>
</dbReference>
<dbReference type="InterPro" id="IPR017441">
    <property type="entry name" value="Protein_kinase_ATP_BS"/>
</dbReference>
<evidence type="ECO:0000256" key="2">
    <source>
        <dbReference type="ARBA" id="ARBA00022527"/>
    </source>
</evidence>
<dbReference type="AlphaFoldDB" id="A0AAV3PFS4"/>
<keyword evidence="2" id="KW-0723">Serine/threonine-protein kinase</keyword>
<keyword evidence="16" id="KW-0675">Receptor</keyword>
<proteinExistence type="predicted"/>
<feature type="domain" description="Protein kinase" evidence="15">
    <location>
        <begin position="310"/>
        <end position="585"/>
    </location>
</feature>
<feature type="binding site" evidence="12">
    <location>
        <position position="338"/>
    </location>
    <ligand>
        <name>ATP</name>
        <dbReference type="ChEBI" id="CHEBI:30616"/>
    </ligand>
</feature>
<dbReference type="FunFam" id="1.10.510.10:FF:000161">
    <property type="entry name" value="Wall-associated receptor kinase-like 20"/>
    <property type="match status" value="1"/>
</dbReference>
<dbReference type="Pfam" id="PF00069">
    <property type="entry name" value="Pkinase"/>
    <property type="match status" value="1"/>
</dbReference>
<evidence type="ECO:0000259" key="15">
    <source>
        <dbReference type="PROSITE" id="PS50011"/>
    </source>
</evidence>
<keyword evidence="5 14" id="KW-0732">Signal</keyword>
<keyword evidence="9 13" id="KW-1133">Transmembrane helix</keyword>
<name>A0AAV3PFS4_LITER</name>
<keyword evidence="17" id="KW-1185">Reference proteome</keyword>
<dbReference type="Proteomes" id="UP001454036">
    <property type="component" value="Unassembled WGS sequence"/>
</dbReference>
<dbReference type="Gene3D" id="3.30.200.20">
    <property type="entry name" value="Phosphorylase Kinase, domain 1"/>
    <property type="match status" value="1"/>
</dbReference>
<protein>
    <submittedName>
        <fullName evidence="16">Transmembrane signal receptor</fullName>
    </submittedName>
</protein>
<feature type="signal peptide" evidence="14">
    <location>
        <begin position="1"/>
        <end position="22"/>
    </location>
</feature>
<accession>A0AAV3PFS4</accession>
<feature type="transmembrane region" description="Helical" evidence="13">
    <location>
        <begin position="236"/>
        <end position="260"/>
    </location>
</feature>
<dbReference type="InterPro" id="IPR008271">
    <property type="entry name" value="Ser/Thr_kinase_AS"/>
</dbReference>
<comment type="caution">
    <text evidence="16">The sequence shown here is derived from an EMBL/GenBank/DDBJ whole genome shotgun (WGS) entry which is preliminary data.</text>
</comment>
<comment type="subcellular location">
    <subcellularLocation>
        <location evidence="1">Membrane</location>
        <topology evidence="1">Single-pass membrane protein</topology>
    </subcellularLocation>
</comment>
<evidence type="ECO:0000313" key="16">
    <source>
        <dbReference type="EMBL" id="GAA0150504.1"/>
    </source>
</evidence>
<keyword evidence="3" id="KW-0808">Transferase</keyword>
<evidence type="ECO:0000256" key="1">
    <source>
        <dbReference type="ARBA" id="ARBA00004167"/>
    </source>
</evidence>
<dbReference type="PROSITE" id="PS00107">
    <property type="entry name" value="PROTEIN_KINASE_ATP"/>
    <property type="match status" value="1"/>
</dbReference>
<evidence type="ECO:0000256" key="14">
    <source>
        <dbReference type="SAM" id="SignalP"/>
    </source>
</evidence>
<evidence type="ECO:0000256" key="4">
    <source>
        <dbReference type="ARBA" id="ARBA00022692"/>
    </source>
</evidence>
<evidence type="ECO:0000256" key="11">
    <source>
        <dbReference type="ARBA" id="ARBA00023180"/>
    </source>
</evidence>
<keyword evidence="11" id="KW-0325">Glycoprotein</keyword>
<dbReference type="GO" id="GO:0005886">
    <property type="term" value="C:plasma membrane"/>
    <property type="evidence" value="ECO:0007669"/>
    <property type="project" value="UniProtKB-ARBA"/>
</dbReference>
<dbReference type="PANTHER" id="PTHR46008:SF2">
    <property type="entry name" value="LEAF RUST 10 DISEASE-RESISTANCE LOCUS RECEPTOR-LIKE PROTEIN KINASE-LIKE 1.4"/>
    <property type="match status" value="1"/>
</dbReference>
<dbReference type="PROSITE" id="PS00108">
    <property type="entry name" value="PROTEIN_KINASE_ST"/>
    <property type="match status" value="1"/>
</dbReference>
<dbReference type="Gene3D" id="1.10.510.10">
    <property type="entry name" value="Transferase(Phosphotransferase) domain 1"/>
    <property type="match status" value="1"/>
</dbReference>
<evidence type="ECO:0000256" key="10">
    <source>
        <dbReference type="ARBA" id="ARBA00023136"/>
    </source>
</evidence>
<keyword evidence="7" id="KW-0418">Kinase</keyword>
<keyword evidence="6 12" id="KW-0547">Nucleotide-binding</keyword>